<feature type="signal peptide" evidence="1">
    <location>
        <begin position="1"/>
        <end position="20"/>
    </location>
</feature>
<name>A0ABS2WA25_9GAMM</name>
<dbReference type="Gene3D" id="1.10.238.10">
    <property type="entry name" value="EF-hand"/>
    <property type="match status" value="1"/>
</dbReference>
<dbReference type="InterPro" id="IPR011992">
    <property type="entry name" value="EF-hand-dom_pair"/>
</dbReference>
<keyword evidence="1" id="KW-0732">Signal</keyword>
<dbReference type="EMBL" id="JAFFZP010000021">
    <property type="protein sequence ID" value="MBN0988347.1"/>
    <property type="molecule type" value="Genomic_DNA"/>
</dbReference>
<evidence type="ECO:0000259" key="2">
    <source>
        <dbReference type="Pfam" id="PF13202"/>
    </source>
</evidence>
<feature type="domain" description="EF-hand" evidence="2">
    <location>
        <begin position="48"/>
        <end position="70"/>
    </location>
</feature>
<evidence type="ECO:0000256" key="1">
    <source>
        <dbReference type="SAM" id="SignalP"/>
    </source>
</evidence>
<gene>
    <name evidence="3" type="ORF">JW498_13320</name>
</gene>
<dbReference type="Proteomes" id="UP000760472">
    <property type="component" value="Unassembled WGS sequence"/>
</dbReference>
<accession>A0ABS2WA25</accession>
<reference evidence="3 4" key="1">
    <citation type="submission" date="2021-02" db="EMBL/GenBank/DDBJ databases">
        <title>A novel species of genus Amphritea isolated from a fishpond in China.</title>
        <authorList>
            <person name="Lu H."/>
        </authorList>
    </citation>
    <scope>NUCLEOTIDE SEQUENCE [LARGE SCALE GENOMIC DNA]</scope>
    <source>
        <strain evidence="3 4">RP18W</strain>
    </source>
</reference>
<feature type="chain" id="PRO_5046385205" description="EF-hand domain-containing protein" evidence="1">
    <location>
        <begin position="21"/>
        <end position="74"/>
    </location>
</feature>
<dbReference type="PROSITE" id="PS00018">
    <property type="entry name" value="EF_HAND_1"/>
    <property type="match status" value="1"/>
</dbReference>
<proteinExistence type="predicted"/>
<feature type="domain" description="EF-hand" evidence="2">
    <location>
        <begin position="25"/>
        <end position="41"/>
    </location>
</feature>
<keyword evidence="4" id="KW-1185">Reference proteome</keyword>
<dbReference type="RefSeq" id="WP_205212468.1">
    <property type="nucleotide sequence ID" value="NZ_JAFFZO010000064.1"/>
</dbReference>
<dbReference type="InterPro" id="IPR018247">
    <property type="entry name" value="EF_Hand_1_Ca_BS"/>
</dbReference>
<organism evidence="3 4">
    <name type="scientific">Amphritea pacifica</name>
    <dbReference type="NCBI Taxonomy" id="2811233"/>
    <lineage>
        <taxon>Bacteria</taxon>
        <taxon>Pseudomonadati</taxon>
        <taxon>Pseudomonadota</taxon>
        <taxon>Gammaproteobacteria</taxon>
        <taxon>Oceanospirillales</taxon>
        <taxon>Oceanospirillaceae</taxon>
        <taxon>Amphritea</taxon>
    </lineage>
</organism>
<dbReference type="Pfam" id="PF13202">
    <property type="entry name" value="EF-hand_5"/>
    <property type="match status" value="2"/>
</dbReference>
<protein>
    <recommendedName>
        <fullName evidence="2">EF-hand domain-containing protein</fullName>
    </recommendedName>
</protein>
<comment type="caution">
    <text evidence="3">The sequence shown here is derived from an EMBL/GenBank/DDBJ whole genome shotgun (WGS) entry which is preliminary data.</text>
</comment>
<evidence type="ECO:0000313" key="4">
    <source>
        <dbReference type="Proteomes" id="UP000760472"/>
    </source>
</evidence>
<evidence type="ECO:0000313" key="3">
    <source>
        <dbReference type="EMBL" id="MBN0988347.1"/>
    </source>
</evidence>
<dbReference type="SUPFAM" id="SSF47473">
    <property type="entry name" value="EF-hand"/>
    <property type="match status" value="1"/>
</dbReference>
<dbReference type="InterPro" id="IPR002048">
    <property type="entry name" value="EF_hand_dom"/>
</dbReference>
<sequence>MNIKTLCAIALTTASATAFAADMPDFQVVDINADGFISLEEAKSVEGLEEAFMTADLNKDGQLDEAEYDEVSQG</sequence>